<dbReference type="EMBL" id="CAAALY010027173">
    <property type="protein sequence ID" value="VEL16108.1"/>
    <property type="molecule type" value="Genomic_DNA"/>
</dbReference>
<sequence length="276" mass="29346">MESKLIYKIDFVYKQISKHSLCTVLLPYIFAFLIFNSTLFFYRQSRLIQSNPAIQSRTHPRPSPSSTPPLELLGQIVPEIDPLPIAQAQPDPIQGHVKFTPLSSGASAFHLLASGPLGSVPCTDENPSSSQMELDGASGPPLNGKPLGTGLIPAPDRTNSMGGPLVEDTPIHSVASAVPRSPGLSTITGQRRRGSRGDPNNMATPASPLSSSSSSSCAHTSTGGVSQTNTNTLTPRSMAGEVATPGNNAVEEEELAKLREERDGLRTNIIEMRLVL</sequence>
<accession>A0A3S5AAS5</accession>
<name>A0A3S5AAS5_9PLAT</name>
<gene>
    <name evidence="3" type="ORF">PXEA_LOCUS9548</name>
</gene>
<keyword evidence="4" id="KW-1185">Reference proteome</keyword>
<proteinExistence type="predicted"/>
<comment type="caution">
    <text evidence="3">The sequence shown here is derived from an EMBL/GenBank/DDBJ whole genome shotgun (WGS) entry which is preliminary data.</text>
</comment>
<evidence type="ECO:0000256" key="1">
    <source>
        <dbReference type="SAM" id="MobiDB-lite"/>
    </source>
</evidence>
<evidence type="ECO:0000256" key="2">
    <source>
        <dbReference type="SAM" id="Phobius"/>
    </source>
</evidence>
<dbReference type="Proteomes" id="UP000784294">
    <property type="component" value="Unassembled WGS sequence"/>
</dbReference>
<feature type="transmembrane region" description="Helical" evidence="2">
    <location>
        <begin position="21"/>
        <end position="42"/>
    </location>
</feature>
<feature type="region of interest" description="Disordered" evidence="1">
    <location>
        <begin position="120"/>
        <end position="147"/>
    </location>
</feature>
<evidence type="ECO:0000313" key="4">
    <source>
        <dbReference type="Proteomes" id="UP000784294"/>
    </source>
</evidence>
<feature type="compositionally biased region" description="Polar residues" evidence="1">
    <location>
        <begin position="217"/>
        <end position="235"/>
    </location>
</feature>
<protein>
    <submittedName>
        <fullName evidence="3">Uncharacterized protein</fullName>
    </submittedName>
</protein>
<reference evidence="3" key="1">
    <citation type="submission" date="2018-11" db="EMBL/GenBank/DDBJ databases">
        <authorList>
            <consortium name="Pathogen Informatics"/>
        </authorList>
    </citation>
    <scope>NUCLEOTIDE SEQUENCE</scope>
</reference>
<feature type="region of interest" description="Disordered" evidence="1">
    <location>
        <begin position="174"/>
        <end position="249"/>
    </location>
</feature>
<keyword evidence="2" id="KW-0472">Membrane</keyword>
<keyword evidence="2" id="KW-1133">Transmembrane helix</keyword>
<keyword evidence="2" id="KW-0812">Transmembrane</keyword>
<organism evidence="3 4">
    <name type="scientific">Protopolystoma xenopodis</name>
    <dbReference type="NCBI Taxonomy" id="117903"/>
    <lineage>
        <taxon>Eukaryota</taxon>
        <taxon>Metazoa</taxon>
        <taxon>Spiralia</taxon>
        <taxon>Lophotrochozoa</taxon>
        <taxon>Platyhelminthes</taxon>
        <taxon>Monogenea</taxon>
        <taxon>Polyopisthocotylea</taxon>
        <taxon>Polystomatidea</taxon>
        <taxon>Polystomatidae</taxon>
        <taxon>Protopolystoma</taxon>
    </lineage>
</organism>
<evidence type="ECO:0000313" key="3">
    <source>
        <dbReference type="EMBL" id="VEL16108.1"/>
    </source>
</evidence>
<dbReference type="AlphaFoldDB" id="A0A3S5AAS5"/>